<dbReference type="Proteomes" id="UP000704762">
    <property type="component" value="Unassembled WGS sequence"/>
</dbReference>
<dbReference type="EMBL" id="JAFBCF010000001">
    <property type="protein sequence ID" value="MBM7798219.1"/>
    <property type="molecule type" value="Genomic_DNA"/>
</dbReference>
<evidence type="ECO:0000313" key="2">
    <source>
        <dbReference type="Proteomes" id="UP000704762"/>
    </source>
</evidence>
<dbReference type="InterPro" id="IPR008257">
    <property type="entry name" value="Pept_M19"/>
</dbReference>
<dbReference type="CDD" id="cd01301">
    <property type="entry name" value="rDP_like"/>
    <property type="match status" value="1"/>
</dbReference>
<dbReference type="PANTHER" id="PTHR10443">
    <property type="entry name" value="MICROSOMAL DIPEPTIDASE"/>
    <property type="match status" value="1"/>
</dbReference>
<dbReference type="InterPro" id="IPR032466">
    <property type="entry name" value="Metal_Hydrolase"/>
</dbReference>
<dbReference type="Pfam" id="PF01244">
    <property type="entry name" value="Peptidase_M19"/>
    <property type="match status" value="1"/>
</dbReference>
<dbReference type="Gene3D" id="3.20.20.140">
    <property type="entry name" value="Metal-dependent hydrolases"/>
    <property type="match status" value="1"/>
</dbReference>
<gene>
    <name evidence="1" type="ORF">JOE57_001140</name>
</gene>
<protein>
    <submittedName>
        <fullName evidence="1">Membrane dipeptidase</fullName>
        <ecNumber evidence="1">3.4.13.19</ecNumber>
    </submittedName>
</protein>
<dbReference type="SUPFAM" id="SSF51556">
    <property type="entry name" value="Metallo-dependent hydrolases"/>
    <property type="match status" value="1"/>
</dbReference>
<sequence>MRDTQVPGGEVIPVVDGHNDLPWAMRKVGYDFDAVDIAKLQPDLHTDLPRLRRGGLGAQFWSVYVPCSMTGQRAVTATLEQIDAVYSMIARYPDDLALVTTADGLAELVHGAGPTSPVASLMGAEGGHSIDNSLGVLRTFYRLGVRYLTLTHNENTDWADSATDDPVAGGLTPFGHEVVREMNRLGMLVDLSHVSPDTMRAALQTTEAPVIFSHSSARAVCDHPRNVPDEMLAALADNNGICMITFVPTFVSPAVLAWGMALNESATAAGVDIRDLEAMASFADQHPSTPPRARLADVVAHCEHVREVAGIDHIGLGGDFDGVNMLPDGLADVSAYPALLSALAEKSWSRDDLEKLAHRNIIRTLRQAEEVAAGLQQRRGPSLATIEMLDGERAS</sequence>
<dbReference type="PROSITE" id="PS51365">
    <property type="entry name" value="RENAL_DIPEPTIDASE_2"/>
    <property type="match status" value="1"/>
</dbReference>
<keyword evidence="1" id="KW-0224">Dipeptidase</keyword>
<name>A0ABS2RGT2_9ACTN</name>
<keyword evidence="2" id="KW-1185">Reference proteome</keyword>
<proteinExistence type="predicted"/>
<comment type="caution">
    <text evidence="1">The sequence shown here is derived from an EMBL/GenBank/DDBJ whole genome shotgun (WGS) entry which is preliminary data.</text>
</comment>
<dbReference type="PANTHER" id="PTHR10443:SF12">
    <property type="entry name" value="DIPEPTIDASE"/>
    <property type="match status" value="1"/>
</dbReference>
<keyword evidence="1" id="KW-0645">Protease</keyword>
<dbReference type="GO" id="GO:0016805">
    <property type="term" value="F:dipeptidase activity"/>
    <property type="evidence" value="ECO:0007669"/>
    <property type="project" value="UniProtKB-KW"/>
</dbReference>
<accession>A0ABS2RGT2</accession>
<reference evidence="1 2" key="1">
    <citation type="submission" date="2021-01" db="EMBL/GenBank/DDBJ databases">
        <title>Sequencing the genomes of 1000 actinobacteria strains.</title>
        <authorList>
            <person name="Klenk H.-P."/>
        </authorList>
    </citation>
    <scope>NUCLEOTIDE SEQUENCE [LARGE SCALE GENOMIC DNA]</scope>
    <source>
        <strain evidence="1 2">DSM 18662</strain>
    </source>
</reference>
<dbReference type="RefSeq" id="WP_338041181.1">
    <property type="nucleotide sequence ID" value="NZ_BAAAQP010000011.1"/>
</dbReference>
<keyword evidence="1" id="KW-0378">Hydrolase</keyword>
<evidence type="ECO:0000313" key="1">
    <source>
        <dbReference type="EMBL" id="MBM7798219.1"/>
    </source>
</evidence>
<organism evidence="1 2">
    <name type="scientific">Microlunatus panaciterrae</name>
    <dbReference type="NCBI Taxonomy" id="400768"/>
    <lineage>
        <taxon>Bacteria</taxon>
        <taxon>Bacillati</taxon>
        <taxon>Actinomycetota</taxon>
        <taxon>Actinomycetes</taxon>
        <taxon>Propionibacteriales</taxon>
        <taxon>Propionibacteriaceae</taxon>
        <taxon>Microlunatus</taxon>
    </lineage>
</organism>
<dbReference type="EC" id="3.4.13.19" evidence="1"/>